<gene>
    <name evidence="1" type="ORF">ACJDT4_22480</name>
</gene>
<dbReference type="EMBL" id="JBJIAA010000027">
    <property type="protein sequence ID" value="MFL0253176.1"/>
    <property type="molecule type" value="Genomic_DNA"/>
</dbReference>
<dbReference type="PANTHER" id="PTHR14136:SF17">
    <property type="entry name" value="BTB_POZ DOMAIN-CONTAINING PROTEIN KCTD9"/>
    <property type="match status" value="1"/>
</dbReference>
<dbReference type="SUPFAM" id="SSF141571">
    <property type="entry name" value="Pentapeptide repeat-like"/>
    <property type="match status" value="1"/>
</dbReference>
<dbReference type="InterPro" id="IPR051082">
    <property type="entry name" value="Pentapeptide-BTB/POZ_domain"/>
</dbReference>
<dbReference type="PANTHER" id="PTHR14136">
    <property type="entry name" value="BTB_POZ DOMAIN-CONTAINING PROTEIN KCTD9"/>
    <property type="match status" value="1"/>
</dbReference>
<dbReference type="InterPro" id="IPR001646">
    <property type="entry name" value="5peptide_repeat"/>
</dbReference>
<dbReference type="Gene3D" id="2.160.20.80">
    <property type="entry name" value="E3 ubiquitin-protein ligase SopA"/>
    <property type="match status" value="1"/>
</dbReference>
<organism evidence="1 2">
    <name type="scientific">Clostridium neuense</name>
    <dbReference type="NCBI Taxonomy" id="1728934"/>
    <lineage>
        <taxon>Bacteria</taxon>
        <taxon>Bacillati</taxon>
        <taxon>Bacillota</taxon>
        <taxon>Clostridia</taxon>
        <taxon>Eubacteriales</taxon>
        <taxon>Clostridiaceae</taxon>
        <taxon>Clostridium</taxon>
    </lineage>
</organism>
<dbReference type="Pfam" id="PF00805">
    <property type="entry name" value="Pentapeptide"/>
    <property type="match status" value="1"/>
</dbReference>
<comment type="caution">
    <text evidence="1">The sequence shown here is derived from an EMBL/GenBank/DDBJ whole genome shotgun (WGS) entry which is preliminary data.</text>
</comment>
<sequence length="272" mass="30069">MNSHDLKPACEKCFGLCCVALYFSHAEGFPQDKVAGKPCINLKEDFRCKVHESLNKKGLKGCTSYECLGAGQKVSMGTYGGHSWREEPETANEMFEVFIIMRQLHEMLWYLTEAFSLKSDNDIKEKIDEIEKLTHLSGEAIVKLDLVTIRVGVNALLFKTSEFIRKKAGDNEKSSLKGKKTIGGGLNLMGADLRRKNLRGVNLSGAYLIAANLRGVDLSFADLIGADMRDADISGANLSKSIYLTQAQINAAKGDSGTRLPRLLVKPTYWLK</sequence>
<accession>A0ABW8TKT9</accession>
<name>A0ABW8TKT9_9CLOT</name>
<evidence type="ECO:0000313" key="1">
    <source>
        <dbReference type="EMBL" id="MFL0253176.1"/>
    </source>
</evidence>
<keyword evidence="2" id="KW-1185">Reference proteome</keyword>
<dbReference type="Proteomes" id="UP001623592">
    <property type="component" value="Unassembled WGS sequence"/>
</dbReference>
<dbReference type="RefSeq" id="WP_406789843.1">
    <property type="nucleotide sequence ID" value="NZ_JBJIAA010000027.1"/>
</dbReference>
<protein>
    <submittedName>
        <fullName evidence="1">Pentapeptide repeat-containing protein</fullName>
    </submittedName>
</protein>
<reference evidence="1 2" key="1">
    <citation type="submission" date="2024-11" db="EMBL/GenBank/DDBJ databases">
        <authorList>
            <person name="Heng Y.C."/>
            <person name="Lim A.C.H."/>
            <person name="Lee J.K.Y."/>
            <person name="Kittelmann S."/>
        </authorList>
    </citation>
    <scope>NUCLEOTIDE SEQUENCE [LARGE SCALE GENOMIC DNA]</scope>
    <source>
        <strain evidence="1 2">WILCCON 0114</strain>
    </source>
</reference>
<evidence type="ECO:0000313" key="2">
    <source>
        <dbReference type="Proteomes" id="UP001623592"/>
    </source>
</evidence>
<proteinExistence type="predicted"/>